<feature type="domain" description="CAAX prenyl protease 2/Lysostaphin resistance protein A-like" evidence="2">
    <location>
        <begin position="129"/>
        <end position="232"/>
    </location>
</feature>
<keyword evidence="1" id="KW-1133">Transmembrane helix</keyword>
<dbReference type="GO" id="GO:0004175">
    <property type="term" value="F:endopeptidase activity"/>
    <property type="evidence" value="ECO:0007669"/>
    <property type="project" value="UniProtKB-ARBA"/>
</dbReference>
<sequence>MKRWHILLIIGLTGVASLLLATFEQLIPGQQASLAMRLLILVQPAILTVTAVATGQALAAKLGLGAPLIDSWLQGDNTRAVLRRQLPPALAAGIAVAVLMIIYSSVILPLVTDAATLAKMTRFDIPLATRILYGGITEELLTRWGLMSFFAWALWRVTGSGEIRSSLVWAAIIIAAALFAAGHLPLLFTIAAQPQPALVLAVLLGNFIPGLIFGWLFWRRGLEAAILSHGFAHCLNALAA</sequence>
<evidence type="ECO:0000313" key="4">
    <source>
        <dbReference type="Proteomes" id="UP000191897"/>
    </source>
</evidence>
<reference evidence="3 4" key="1">
    <citation type="submission" date="2016-01" db="EMBL/GenBank/DDBJ databases">
        <authorList>
            <person name="Oliw E.H."/>
        </authorList>
    </citation>
    <scope>NUCLEOTIDE SEQUENCE [LARGE SCALE GENOMIC DNA]</scope>
    <source>
        <strain evidence="3 4">Kerr 14</strain>
    </source>
</reference>
<accession>A0A1S7RL87</accession>
<dbReference type="Proteomes" id="UP000191897">
    <property type="component" value="Unassembled WGS sequence"/>
</dbReference>
<dbReference type="InterPro" id="IPR003675">
    <property type="entry name" value="Rce1/LyrA-like_dom"/>
</dbReference>
<dbReference type="GO" id="GO:0080120">
    <property type="term" value="P:CAAX-box protein maturation"/>
    <property type="evidence" value="ECO:0007669"/>
    <property type="project" value="UniProtKB-ARBA"/>
</dbReference>
<dbReference type="Pfam" id="PF02517">
    <property type="entry name" value="Rce1-like"/>
    <property type="match status" value="1"/>
</dbReference>
<feature type="transmembrane region" description="Helical" evidence="1">
    <location>
        <begin position="131"/>
        <end position="155"/>
    </location>
</feature>
<name>A0A1S7RL87_AGRTU</name>
<keyword evidence="1" id="KW-0812">Transmembrane</keyword>
<feature type="transmembrane region" description="Helical" evidence="1">
    <location>
        <begin position="197"/>
        <end position="218"/>
    </location>
</feature>
<organism evidence="3 4">
    <name type="scientific">Agrobacterium tumefaciens str. Kerr 14</name>
    <dbReference type="NCBI Taxonomy" id="1183424"/>
    <lineage>
        <taxon>Bacteria</taxon>
        <taxon>Pseudomonadati</taxon>
        <taxon>Pseudomonadota</taxon>
        <taxon>Alphaproteobacteria</taxon>
        <taxon>Hyphomicrobiales</taxon>
        <taxon>Rhizobiaceae</taxon>
        <taxon>Rhizobium/Agrobacterium group</taxon>
        <taxon>Agrobacterium</taxon>
        <taxon>Agrobacterium tumefaciens complex</taxon>
    </lineage>
</organism>
<protein>
    <submittedName>
        <fullName evidence="3">Abortive infection protein</fullName>
    </submittedName>
</protein>
<dbReference type="EMBL" id="FBWC01000026">
    <property type="protein sequence ID" value="CUX53952.1"/>
    <property type="molecule type" value="Genomic_DNA"/>
</dbReference>
<feature type="transmembrane region" description="Helical" evidence="1">
    <location>
        <begin position="45"/>
        <end position="69"/>
    </location>
</feature>
<dbReference type="AlphaFoldDB" id="A0A1S7RL87"/>
<evidence type="ECO:0000313" key="3">
    <source>
        <dbReference type="EMBL" id="CUX53952.1"/>
    </source>
</evidence>
<evidence type="ECO:0000259" key="2">
    <source>
        <dbReference type="Pfam" id="PF02517"/>
    </source>
</evidence>
<dbReference type="RefSeq" id="WP_080866851.1">
    <property type="nucleotide sequence ID" value="NZ_LT009731.1"/>
</dbReference>
<feature type="transmembrane region" description="Helical" evidence="1">
    <location>
        <begin position="167"/>
        <end position="191"/>
    </location>
</feature>
<keyword evidence="1" id="KW-0472">Membrane</keyword>
<feature type="transmembrane region" description="Helical" evidence="1">
    <location>
        <begin position="89"/>
        <end position="111"/>
    </location>
</feature>
<evidence type="ECO:0000256" key="1">
    <source>
        <dbReference type="SAM" id="Phobius"/>
    </source>
</evidence>
<gene>
    <name evidence="3" type="ORF">AGR4C_Lc40132</name>
</gene>
<proteinExistence type="predicted"/>